<name>A0A1F6BT31_9BACT</name>
<keyword evidence="9" id="KW-0819">tRNA processing</keyword>
<evidence type="ECO:0000256" key="9">
    <source>
        <dbReference type="HAMAP-Rule" id="MF_00104"/>
    </source>
</evidence>
<feature type="active site" evidence="9">
    <location>
        <position position="126"/>
    </location>
</feature>
<comment type="function">
    <text evidence="9">Digests double-stranded RNA. Involved in the processing of primary rRNA transcript to yield the immediate precursors to the large and small rRNAs (23S and 16S). Processes some mRNAs, and tRNAs when they are encoded in the rRNA operon. Processes pre-crRNA and tracrRNA of type II CRISPR loci if present in the organism.</text>
</comment>
<dbReference type="HAMAP" id="MF_00104">
    <property type="entry name" value="RNase_III"/>
    <property type="match status" value="1"/>
</dbReference>
<dbReference type="Gene3D" id="3.30.160.20">
    <property type="match status" value="1"/>
</dbReference>
<sequence>MTSKTNEFEGLKERTGITPKKKELYREAFTHRSFLNENPERATRHNERLEYLGDAVLELVVTTFLFNKYPEKQEGELTSIRAALVNHIMLSQVAEEVGLEAFMLLSKGEAKDSGRAKQAILANAVEALIGAIYLDQGLETAGKFINQKILIHLEEVVEKELFIDSKSLLQEIIQEELKLTPTYKITEENGPDHNKEFIAGVFFGETFIEKGRGFSKQEAERDAAGNALKKWKNTAKSAS</sequence>
<keyword evidence="4 9" id="KW-0507">mRNA processing</keyword>
<dbReference type="GO" id="GO:0006364">
    <property type="term" value="P:rRNA processing"/>
    <property type="evidence" value="ECO:0007669"/>
    <property type="project" value="UniProtKB-UniRule"/>
</dbReference>
<dbReference type="CDD" id="cd00593">
    <property type="entry name" value="RIBOc"/>
    <property type="match status" value="1"/>
</dbReference>
<comment type="catalytic activity">
    <reaction evidence="1 9">
        <text>Endonucleolytic cleavage to 5'-phosphomonoester.</text>
        <dbReference type="EC" id="3.1.26.3"/>
    </reaction>
</comment>
<comment type="subcellular location">
    <subcellularLocation>
        <location evidence="9">Cytoplasm</location>
    </subcellularLocation>
</comment>
<feature type="domain" description="RNase III" evidence="11">
    <location>
        <begin position="8"/>
        <end position="137"/>
    </location>
</feature>
<keyword evidence="5 9" id="KW-0540">Nuclease</keyword>
<dbReference type="SMART" id="SM00535">
    <property type="entry name" value="RIBOc"/>
    <property type="match status" value="1"/>
</dbReference>
<evidence type="ECO:0000256" key="3">
    <source>
        <dbReference type="ARBA" id="ARBA00022552"/>
    </source>
</evidence>
<reference evidence="12 13" key="1">
    <citation type="journal article" date="2016" name="Nat. Commun.">
        <title>Thousands of microbial genomes shed light on interconnected biogeochemical processes in an aquifer system.</title>
        <authorList>
            <person name="Anantharaman K."/>
            <person name="Brown C.T."/>
            <person name="Hug L.A."/>
            <person name="Sharon I."/>
            <person name="Castelle C.J."/>
            <person name="Probst A.J."/>
            <person name="Thomas B.C."/>
            <person name="Singh A."/>
            <person name="Wilkins M.J."/>
            <person name="Karaoz U."/>
            <person name="Brodie E.L."/>
            <person name="Williams K.H."/>
            <person name="Hubbard S.S."/>
            <person name="Banfield J.F."/>
        </authorList>
    </citation>
    <scope>NUCLEOTIDE SEQUENCE [LARGE SCALE GENOMIC DNA]</scope>
</reference>
<keyword evidence="7 9" id="KW-0378">Hydrolase</keyword>
<evidence type="ECO:0000256" key="6">
    <source>
        <dbReference type="ARBA" id="ARBA00022759"/>
    </source>
</evidence>
<dbReference type="GO" id="GO:0003725">
    <property type="term" value="F:double-stranded RNA binding"/>
    <property type="evidence" value="ECO:0007669"/>
    <property type="project" value="TreeGrafter"/>
</dbReference>
<dbReference type="InterPro" id="IPR014720">
    <property type="entry name" value="dsRBD_dom"/>
</dbReference>
<dbReference type="Pfam" id="PF14622">
    <property type="entry name" value="Ribonucleas_3_3"/>
    <property type="match status" value="1"/>
</dbReference>
<evidence type="ECO:0000256" key="5">
    <source>
        <dbReference type="ARBA" id="ARBA00022722"/>
    </source>
</evidence>
<dbReference type="PANTHER" id="PTHR11207:SF0">
    <property type="entry name" value="RIBONUCLEASE 3"/>
    <property type="match status" value="1"/>
</dbReference>
<dbReference type="FunFam" id="1.10.1520.10:FF:000001">
    <property type="entry name" value="Ribonuclease 3"/>
    <property type="match status" value="1"/>
</dbReference>
<evidence type="ECO:0000259" key="10">
    <source>
        <dbReference type="PROSITE" id="PS50137"/>
    </source>
</evidence>
<evidence type="ECO:0000256" key="1">
    <source>
        <dbReference type="ARBA" id="ARBA00000109"/>
    </source>
</evidence>
<keyword evidence="3 9" id="KW-0698">rRNA processing</keyword>
<dbReference type="EC" id="3.1.26.3" evidence="9"/>
<comment type="subunit">
    <text evidence="9">Homodimer.</text>
</comment>
<keyword evidence="9" id="KW-0479">Metal-binding</keyword>
<dbReference type="GO" id="GO:0010468">
    <property type="term" value="P:regulation of gene expression"/>
    <property type="evidence" value="ECO:0007669"/>
    <property type="project" value="TreeGrafter"/>
</dbReference>
<evidence type="ECO:0000256" key="7">
    <source>
        <dbReference type="ARBA" id="ARBA00022801"/>
    </source>
</evidence>
<dbReference type="GO" id="GO:0006397">
    <property type="term" value="P:mRNA processing"/>
    <property type="evidence" value="ECO:0007669"/>
    <property type="project" value="UniProtKB-UniRule"/>
</dbReference>
<dbReference type="GO" id="GO:0008033">
    <property type="term" value="P:tRNA processing"/>
    <property type="evidence" value="ECO:0007669"/>
    <property type="project" value="UniProtKB-KW"/>
</dbReference>
<feature type="binding site" evidence="9">
    <location>
        <position position="126"/>
    </location>
    <ligand>
        <name>Mg(2+)</name>
        <dbReference type="ChEBI" id="CHEBI:18420"/>
    </ligand>
</feature>
<dbReference type="Pfam" id="PF00035">
    <property type="entry name" value="dsrm"/>
    <property type="match status" value="1"/>
</dbReference>
<dbReference type="GO" id="GO:0004525">
    <property type="term" value="F:ribonuclease III activity"/>
    <property type="evidence" value="ECO:0007669"/>
    <property type="project" value="UniProtKB-UniRule"/>
</dbReference>
<dbReference type="SUPFAM" id="SSF54768">
    <property type="entry name" value="dsRNA-binding domain-like"/>
    <property type="match status" value="1"/>
</dbReference>
<dbReference type="GO" id="GO:0005737">
    <property type="term" value="C:cytoplasm"/>
    <property type="evidence" value="ECO:0007669"/>
    <property type="project" value="UniProtKB-SubCell"/>
</dbReference>
<keyword evidence="6 9" id="KW-0255">Endonuclease</keyword>
<keyword evidence="8 9" id="KW-0694">RNA-binding</keyword>
<feature type="binding site" evidence="9">
    <location>
        <position position="123"/>
    </location>
    <ligand>
        <name>Mg(2+)</name>
        <dbReference type="ChEBI" id="CHEBI:18420"/>
    </ligand>
</feature>
<dbReference type="PROSITE" id="PS00517">
    <property type="entry name" value="RNASE_3_1"/>
    <property type="match status" value="1"/>
</dbReference>
<dbReference type="SMART" id="SM00358">
    <property type="entry name" value="DSRM"/>
    <property type="match status" value="1"/>
</dbReference>
<dbReference type="GO" id="GO:0019843">
    <property type="term" value="F:rRNA binding"/>
    <property type="evidence" value="ECO:0007669"/>
    <property type="project" value="UniProtKB-KW"/>
</dbReference>
<proteinExistence type="inferred from homology"/>
<dbReference type="PROSITE" id="PS50142">
    <property type="entry name" value="RNASE_3_2"/>
    <property type="match status" value="1"/>
</dbReference>
<dbReference type="PANTHER" id="PTHR11207">
    <property type="entry name" value="RIBONUCLEASE III"/>
    <property type="match status" value="1"/>
</dbReference>
<evidence type="ECO:0000313" key="13">
    <source>
        <dbReference type="Proteomes" id="UP000176996"/>
    </source>
</evidence>
<dbReference type="Proteomes" id="UP000176996">
    <property type="component" value="Unassembled WGS sequence"/>
</dbReference>
<feature type="domain" description="DRBM" evidence="10">
    <location>
        <begin position="164"/>
        <end position="233"/>
    </location>
</feature>
<dbReference type="GO" id="GO:0046872">
    <property type="term" value="F:metal ion binding"/>
    <property type="evidence" value="ECO:0007669"/>
    <property type="project" value="UniProtKB-KW"/>
</dbReference>
<dbReference type="CDD" id="cd10845">
    <property type="entry name" value="DSRM_RNAse_III_family"/>
    <property type="match status" value="1"/>
</dbReference>
<evidence type="ECO:0000256" key="8">
    <source>
        <dbReference type="ARBA" id="ARBA00022884"/>
    </source>
</evidence>
<organism evidence="12 13">
    <name type="scientific">Candidatus Jorgensenbacteria bacterium RIFCSPLOWO2_01_FULL_45_25b</name>
    <dbReference type="NCBI Taxonomy" id="1798471"/>
    <lineage>
        <taxon>Bacteria</taxon>
        <taxon>Candidatus Joergenseniibacteriota</taxon>
    </lineage>
</organism>
<evidence type="ECO:0000259" key="11">
    <source>
        <dbReference type="PROSITE" id="PS50142"/>
    </source>
</evidence>
<keyword evidence="9" id="KW-0699">rRNA-binding</keyword>
<dbReference type="STRING" id="1798471.A3A21_01805"/>
<dbReference type="InterPro" id="IPR000999">
    <property type="entry name" value="RNase_III_dom"/>
</dbReference>
<dbReference type="PROSITE" id="PS50137">
    <property type="entry name" value="DS_RBD"/>
    <property type="match status" value="1"/>
</dbReference>
<dbReference type="SUPFAM" id="SSF69065">
    <property type="entry name" value="RNase III domain-like"/>
    <property type="match status" value="1"/>
</dbReference>
<keyword evidence="9" id="KW-0460">Magnesium</keyword>
<evidence type="ECO:0000256" key="4">
    <source>
        <dbReference type="ARBA" id="ARBA00022664"/>
    </source>
</evidence>
<dbReference type="AlphaFoldDB" id="A0A1F6BT31"/>
<feature type="active site" evidence="9">
    <location>
        <position position="54"/>
    </location>
</feature>
<dbReference type="Gene3D" id="1.10.1520.10">
    <property type="entry name" value="Ribonuclease III domain"/>
    <property type="match status" value="1"/>
</dbReference>
<dbReference type="EMBL" id="MFKK01000034">
    <property type="protein sequence ID" value="OGG40119.1"/>
    <property type="molecule type" value="Genomic_DNA"/>
</dbReference>
<comment type="similarity">
    <text evidence="2">Belongs to the ribonuclease III family.</text>
</comment>
<protein>
    <recommendedName>
        <fullName evidence="9">Ribonuclease 3</fullName>
        <ecNumber evidence="9">3.1.26.3</ecNumber>
    </recommendedName>
    <alternativeName>
        <fullName evidence="9">Ribonuclease III</fullName>
        <shortName evidence="9">RNase III</shortName>
    </alternativeName>
</protein>
<keyword evidence="9" id="KW-0963">Cytoplasm</keyword>
<dbReference type="InterPro" id="IPR011907">
    <property type="entry name" value="RNase_III"/>
</dbReference>
<dbReference type="NCBIfam" id="TIGR02191">
    <property type="entry name" value="RNaseIII"/>
    <property type="match status" value="1"/>
</dbReference>
<comment type="caution">
    <text evidence="12">The sequence shown here is derived from an EMBL/GenBank/DDBJ whole genome shotgun (WGS) entry which is preliminary data.</text>
</comment>
<dbReference type="InterPro" id="IPR036389">
    <property type="entry name" value="RNase_III_sf"/>
</dbReference>
<comment type="cofactor">
    <cofactor evidence="9">
        <name>Mg(2+)</name>
        <dbReference type="ChEBI" id="CHEBI:18420"/>
    </cofactor>
</comment>
<feature type="binding site" evidence="9">
    <location>
        <position position="50"/>
    </location>
    <ligand>
        <name>Mg(2+)</name>
        <dbReference type="ChEBI" id="CHEBI:18420"/>
    </ligand>
</feature>
<accession>A0A1F6BT31</accession>
<gene>
    <name evidence="9" type="primary">rnc</name>
    <name evidence="12" type="ORF">A3A21_01805</name>
</gene>
<evidence type="ECO:0000313" key="12">
    <source>
        <dbReference type="EMBL" id="OGG40119.1"/>
    </source>
</evidence>
<evidence type="ECO:0000256" key="2">
    <source>
        <dbReference type="ARBA" id="ARBA00010183"/>
    </source>
</evidence>